<dbReference type="InterPro" id="IPR001173">
    <property type="entry name" value="Glyco_trans_2-like"/>
</dbReference>
<reference evidence="2 3" key="1">
    <citation type="journal article" date="2017" name="Curr. Microbiol.">
        <title>Mucilaginibacter ginsenosidivorans sp. nov., Isolated from Soil of Ginseng Field.</title>
        <authorList>
            <person name="Kim M.M."/>
            <person name="Siddiqi M.Z."/>
            <person name="Im W.T."/>
        </authorList>
    </citation>
    <scope>NUCLEOTIDE SEQUENCE [LARGE SCALE GENOMIC DNA]</scope>
    <source>
        <strain evidence="2 3">Gsoil 3017</strain>
    </source>
</reference>
<evidence type="ECO:0000259" key="1">
    <source>
        <dbReference type="Pfam" id="PF00535"/>
    </source>
</evidence>
<dbReference type="Pfam" id="PF00535">
    <property type="entry name" value="Glycos_transf_2"/>
    <property type="match status" value="1"/>
</dbReference>
<evidence type="ECO:0000313" key="2">
    <source>
        <dbReference type="EMBL" id="QEC64444.1"/>
    </source>
</evidence>
<dbReference type="Gene3D" id="3.90.550.10">
    <property type="entry name" value="Spore Coat Polysaccharide Biosynthesis Protein SpsA, Chain A"/>
    <property type="match status" value="1"/>
</dbReference>
<feature type="domain" description="Glycosyltransferase 2-like" evidence="1">
    <location>
        <begin position="7"/>
        <end position="174"/>
    </location>
</feature>
<dbReference type="KEGG" id="mgin:FRZ54_18300"/>
<dbReference type="Proteomes" id="UP000321479">
    <property type="component" value="Chromosome"/>
</dbReference>
<organism evidence="2 3">
    <name type="scientific">Mucilaginibacter ginsenosidivorans</name>
    <dbReference type="NCBI Taxonomy" id="398053"/>
    <lineage>
        <taxon>Bacteria</taxon>
        <taxon>Pseudomonadati</taxon>
        <taxon>Bacteroidota</taxon>
        <taxon>Sphingobacteriia</taxon>
        <taxon>Sphingobacteriales</taxon>
        <taxon>Sphingobacteriaceae</taxon>
        <taxon>Mucilaginibacter</taxon>
    </lineage>
</organism>
<dbReference type="PANTHER" id="PTHR48090:SF7">
    <property type="entry name" value="RFBJ PROTEIN"/>
    <property type="match status" value="1"/>
</dbReference>
<dbReference type="InterPro" id="IPR050256">
    <property type="entry name" value="Glycosyltransferase_2"/>
</dbReference>
<name>A0A5B8UZA2_9SPHI</name>
<gene>
    <name evidence="2" type="ORF">FRZ54_18300</name>
</gene>
<keyword evidence="3" id="KW-1185">Reference proteome</keyword>
<dbReference type="GO" id="GO:0016740">
    <property type="term" value="F:transferase activity"/>
    <property type="evidence" value="ECO:0007669"/>
    <property type="project" value="UniProtKB-KW"/>
</dbReference>
<dbReference type="RefSeq" id="WP_147033264.1">
    <property type="nucleotide sequence ID" value="NZ_CP042436.1"/>
</dbReference>
<dbReference type="SUPFAM" id="SSF53448">
    <property type="entry name" value="Nucleotide-diphospho-sugar transferases"/>
    <property type="match status" value="1"/>
</dbReference>
<dbReference type="OrthoDB" id="9810303at2"/>
<evidence type="ECO:0000313" key="3">
    <source>
        <dbReference type="Proteomes" id="UP000321479"/>
    </source>
</evidence>
<sequence>MEIKKLSIIIPAYNEGNTIHLILDKIREVKLIHNIQKELIIVNDHSTDHTEQAILGYQGAHPDADIRYFRHEANKGKGAALHTGISKATGEYLIIQDADLEYDPAEYNDLLKPVCDGFADVVYGSRFMGSNPHRILFFWHTIGNNFLTFLSNMFSNLNLTDMETCYKLFNTRLIQSIKLTEQRFGFEPEVTQKIARVPRIRIYEVGISYYGRTYEDGKKIGWKDGVRAIYCILKYGLFGVK</sequence>
<keyword evidence="2" id="KW-0808">Transferase</keyword>
<accession>A0A5B8UZA2</accession>
<protein>
    <submittedName>
        <fullName evidence="2">Glycosyltransferase family 2 protein</fullName>
    </submittedName>
</protein>
<dbReference type="CDD" id="cd04179">
    <property type="entry name" value="DPM_DPG-synthase_like"/>
    <property type="match status" value="1"/>
</dbReference>
<dbReference type="PANTHER" id="PTHR48090">
    <property type="entry name" value="UNDECAPRENYL-PHOSPHATE 4-DEOXY-4-FORMAMIDO-L-ARABINOSE TRANSFERASE-RELATED"/>
    <property type="match status" value="1"/>
</dbReference>
<dbReference type="EMBL" id="CP042436">
    <property type="protein sequence ID" value="QEC64444.1"/>
    <property type="molecule type" value="Genomic_DNA"/>
</dbReference>
<proteinExistence type="predicted"/>
<dbReference type="AlphaFoldDB" id="A0A5B8UZA2"/>
<dbReference type="InterPro" id="IPR029044">
    <property type="entry name" value="Nucleotide-diphossugar_trans"/>
</dbReference>